<dbReference type="EMBL" id="JADIMU010000061">
    <property type="protein sequence ID" value="MBO8443863.1"/>
    <property type="molecule type" value="Genomic_DNA"/>
</dbReference>
<dbReference type="Gene3D" id="1.10.1040.10">
    <property type="entry name" value="N-(1-d-carboxylethyl)-l-norvaline Dehydrogenase, domain 2"/>
    <property type="match status" value="1"/>
</dbReference>
<evidence type="ECO:0000256" key="2">
    <source>
        <dbReference type="ARBA" id="ARBA00007870"/>
    </source>
</evidence>
<sequence>MRLEKVRLLGLGAVGAPIAVALEGICDFAILLDEGRIRRYEEEGRTVNGVRHDFAIDRTDTPADLVIIACKNNDLAEALDTLAPHVGEETAIMSLLNGIESEEVLASRFGWGHIIHSFITGLSSVREGGRIDCFSPGGGIVVFNERDGGRSGRIDAIAQLFDRAGIRYEIPEDIIHEMWWKFAFNVCINTLSAIMDLDYSQMNGNADFQRLVRMMAREIAPVARAEGVAFTASDEEKFFRILAQLDGNGRTSMLQDIDAGRETENRFLAQSLTALARRHGIATPCCDFAAAMVEARSHARKAE</sequence>
<comment type="caution">
    <text evidence="12">The sequence shown here is derived from an EMBL/GenBank/DDBJ whole genome shotgun (WGS) entry which is preliminary data.</text>
</comment>
<dbReference type="Gene3D" id="3.40.50.720">
    <property type="entry name" value="NAD(P)-binding Rossmann-like Domain"/>
    <property type="match status" value="1"/>
</dbReference>
<proteinExistence type="inferred from homology"/>
<evidence type="ECO:0000256" key="4">
    <source>
        <dbReference type="ARBA" id="ARBA00019465"/>
    </source>
</evidence>
<keyword evidence="6 9" id="KW-0560">Oxidoreductase</keyword>
<evidence type="ECO:0000256" key="8">
    <source>
        <dbReference type="ARBA" id="ARBA00048793"/>
    </source>
</evidence>
<dbReference type="AlphaFoldDB" id="A0A9D9EA56"/>
<dbReference type="InterPro" id="IPR013752">
    <property type="entry name" value="KPA_reductase"/>
</dbReference>
<dbReference type="Pfam" id="PF08546">
    <property type="entry name" value="ApbA_C"/>
    <property type="match status" value="1"/>
</dbReference>
<dbReference type="EC" id="1.1.1.169" evidence="3 9"/>
<dbReference type="InterPro" id="IPR008927">
    <property type="entry name" value="6-PGluconate_DH-like_C_sf"/>
</dbReference>
<gene>
    <name evidence="12" type="ORF">IAC42_08945</name>
</gene>
<evidence type="ECO:0000259" key="11">
    <source>
        <dbReference type="Pfam" id="PF08546"/>
    </source>
</evidence>
<comment type="catalytic activity">
    <reaction evidence="8 9">
        <text>(R)-pantoate + NADP(+) = 2-dehydropantoate + NADPH + H(+)</text>
        <dbReference type="Rhea" id="RHEA:16233"/>
        <dbReference type="ChEBI" id="CHEBI:11561"/>
        <dbReference type="ChEBI" id="CHEBI:15378"/>
        <dbReference type="ChEBI" id="CHEBI:15980"/>
        <dbReference type="ChEBI" id="CHEBI:57783"/>
        <dbReference type="ChEBI" id="CHEBI:58349"/>
        <dbReference type="EC" id="1.1.1.169"/>
    </reaction>
</comment>
<dbReference type="InterPro" id="IPR003710">
    <property type="entry name" value="ApbA"/>
</dbReference>
<dbReference type="SUPFAM" id="SSF48179">
    <property type="entry name" value="6-phosphogluconate dehydrogenase C-terminal domain-like"/>
    <property type="match status" value="1"/>
</dbReference>
<dbReference type="GO" id="GO:0005737">
    <property type="term" value="C:cytoplasm"/>
    <property type="evidence" value="ECO:0007669"/>
    <property type="project" value="TreeGrafter"/>
</dbReference>
<dbReference type="InterPro" id="IPR036291">
    <property type="entry name" value="NAD(P)-bd_dom_sf"/>
</dbReference>
<evidence type="ECO:0000313" key="12">
    <source>
        <dbReference type="EMBL" id="MBO8443863.1"/>
    </source>
</evidence>
<evidence type="ECO:0000256" key="6">
    <source>
        <dbReference type="ARBA" id="ARBA00023002"/>
    </source>
</evidence>
<protein>
    <recommendedName>
        <fullName evidence="4 9">2-dehydropantoate 2-reductase</fullName>
        <ecNumber evidence="3 9">1.1.1.169</ecNumber>
    </recommendedName>
    <alternativeName>
        <fullName evidence="7 9">Ketopantoate reductase</fullName>
    </alternativeName>
</protein>
<keyword evidence="9" id="KW-0566">Pantothenate biosynthesis</keyword>
<dbReference type="GO" id="GO:0008677">
    <property type="term" value="F:2-dehydropantoate 2-reductase activity"/>
    <property type="evidence" value="ECO:0007669"/>
    <property type="project" value="UniProtKB-EC"/>
</dbReference>
<accession>A0A9D9EA56</accession>
<dbReference type="GO" id="GO:0015940">
    <property type="term" value="P:pantothenate biosynthetic process"/>
    <property type="evidence" value="ECO:0007669"/>
    <property type="project" value="UniProtKB-KW"/>
</dbReference>
<dbReference type="PANTHER" id="PTHR21708:SF26">
    <property type="entry name" value="2-DEHYDROPANTOATE 2-REDUCTASE"/>
    <property type="match status" value="1"/>
</dbReference>
<dbReference type="NCBIfam" id="TIGR00745">
    <property type="entry name" value="apbA_panE"/>
    <property type="match status" value="1"/>
</dbReference>
<dbReference type="Proteomes" id="UP000823633">
    <property type="component" value="Unassembled WGS sequence"/>
</dbReference>
<comment type="function">
    <text evidence="9">Catalyzes the NADPH-dependent reduction of ketopantoate into pantoic acid.</text>
</comment>
<keyword evidence="5 9" id="KW-0521">NADP</keyword>
<comment type="pathway">
    <text evidence="1 9">Cofactor biosynthesis; (R)-pantothenate biosynthesis; (R)-pantoate from 3-methyl-2-oxobutanoate: step 2/2.</text>
</comment>
<feature type="domain" description="Ketopantoate reductase N-terminal" evidence="10">
    <location>
        <begin position="8"/>
        <end position="134"/>
    </location>
</feature>
<evidence type="ECO:0000256" key="7">
    <source>
        <dbReference type="ARBA" id="ARBA00032024"/>
    </source>
</evidence>
<comment type="similarity">
    <text evidence="2 9">Belongs to the ketopantoate reductase family.</text>
</comment>
<reference evidence="12" key="2">
    <citation type="journal article" date="2021" name="PeerJ">
        <title>Extensive microbial diversity within the chicken gut microbiome revealed by metagenomics and culture.</title>
        <authorList>
            <person name="Gilroy R."/>
            <person name="Ravi A."/>
            <person name="Getino M."/>
            <person name="Pursley I."/>
            <person name="Horton D.L."/>
            <person name="Alikhan N.F."/>
            <person name="Baker D."/>
            <person name="Gharbi K."/>
            <person name="Hall N."/>
            <person name="Watson M."/>
            <person name="Adriaenssens E.M."/>
            <person name="Foster-Nyarko E."/>
            <person name="Jarju S."/>
            <person name="Secka A."/>
            <person name="Antonio M."/>
            <person name="Oren A."/>
            <person name="Chaudhuri R.R."/>
            <person name="La Ragione R."/>
            <person name="Hildebrand F."/>
            <person name="Pallen M.J."/>
        </authorList>
    </citation>
    <scope>NUCLEOTIDE SEQUENCE</scope>
    <source>
        <strain evidence="12">11167</strain>
    </source>
</reference>
<evidence type="ECO:0000256" key="1">
    <source>
        <dbReference type="ARBA" id="ARBA00004994"/>
    </source>
</evidence>
<evidence type="ECO:0000256" key="5">
    <source>
        <dbReference type="ARBA" id="ARBA00022857"/>
    </source>
</evidence>
<dbReference type="Pfam" id="PF02558">
    <property type="entry name" value="ApbA"/>
    <property type="match status" value="1"/>
</dbReference>
<evidence type="ECO:0000256" key="3">
    <source>
        <dbReference type="ARBA" id="ARBA00013014"/>
    </source>
</evidence>
<evidence type="ECO:0000259" key="10">
    <source>
        <dbReference type="Pfam" id="PF02558"/>
    </source>
</evidence>
<dbReference type="InterPro" id="IPR051402">
    <property type="entry name" value="KPR-Related"/>
</dbReference>
<evidence type="ECO:0000313" key="13">
    <source>
        <dbReference type="Proteomes" id="UP000823633"/>
    </source>
</evidence>
<reference evidence="12" key="1">
    <citation type="submission" date="2020-10" db="EMBL/GenBank/DDBJ databases">
        <authorList>
            <person name="Gilroy R."/>
        </authorList>
    </citation>
    <scope>NUCLEOTIDE SEQUENCE</scope>
    <source>
        <strain evidence="12">11167</strain>
    </source>
</reference>
<dbReference type="PANTHER" id="PTHR21708">
    <property type="entry name" value="PROBABLE 2-DEHYDROPANTOATE 2-REDUCTASE"/>
    <property type="match status" value="1"/>
</dbReference>
<name>A0A9D9EA56_9SPIR</name>
<organism evidence="12 13">
    <name type="scientific">Candidatus Aphodenecus pullistercoris</name>
    <dbReference type="NCBI Taxonomy" id="2840669"/>
    <lineage>
        <taxon>Bacteria</taxon>
        <taxon>Pseudomonadati</taxon>
        <taxon>Spirochaetota</taxon>
        <taxon>Spirochaetia</taxon>
        <taxon>Spirochaetales</taxon>
        <taxon>Candidatus Aphodenecus</taxon>
    </lineage>
</organism>
<dbReference type="InterPro" id="IPR013328">
    <property type="entry name" value="6PGD_dom2"/>
</dbReference>
<dbReference type="SUPFAM" id="SSF51735">
    <property type="entry name" value="NAD(P)-binding Rossmann-fold domains"/>
    <property type="match status" value="1"/>
</dbReference>
<evidence type="ECO:0000256" key="9">
    <source>
        <dbReference type="RuleBase" id="RU362068"/>
    </source>
</evidence>
<dbReference type="InterPro" id="IPR013332">
    <property type="entry name" value="KPR_N"/>
</dbReference>
<feature type="domain" description="Ketopantoate reductase C-terminal" evidence="11">
    <location>
        <begin position="173"/>
        <end position="295"/>
    </location>
</feature>